<gene>
    <name evidence="5" type="ordered locus">Kfla_1463</name>
</gene>
<dbReference type="PANTHER" id="PTHR30146:SF109">
    <property type="entry name" value="HTH-TYPE TRANSCRIPTIONAL REGULATOR GALS"/>
    <property type="match status" value="1"/>
</dbReference>
<evidence type="ECO:0000256" key="2">
    <source>
        <dbReference type="ARBA" id="ARBA00023125"/>
    </source>
</evidence>
<dbReference type="InterPro" id="IPR028082">
    <property type="entry name" value="Peripla_BP_I"/>
</dbReference>
<dbReference type="CDD" id="cd06267">
    <property type="entry name" value="PBP1_LacI_sugar_binding-like"/>
    <property type="match status" value="1"/>
</dbReference>
<dbReference type="Pfam" id="PF00532">
    <property type="entry name" value="Peripla_BP_1"/>
    <property type="match status" value="1"/>
</dbReference>
<keyword evidence="2" id="KW-0238">DNA-binding</keyword>
<dbReference type="SUPFAM" id="SSF53822">
    <property type="entry name" value="Periplasmic binding protein-like I"/>
    <property type="match status" value="1"/>
</dbReference>
<dbReference type="SMART" id="SM00354">
    <property type="entry name" value="HTH_LACI"/>
    <property type="match status" value="1"/>
</dbReference>
<dbReference type="eggNOG" id="COG1609">
    <property type="taxonomic scope" value="Bacteria"/>
</dbReference>
<dbReference type="PANTHER" id="PTHR30146">
    <property type="entry name" value="LACI-RELATED TRANSCRIPTIONAL REPRESSOR"/>
    <property type="match status" value="1"/>
</dbReference>
<evidence type="ECO:0000313" key="6">
    <source>
        <dbReference type="Proteomes" id="UP000007967"/>
    </source>
</evidence>
<dbReference type="InterPro" id="IPR010982">
    <property type="entry name" value="Lambda_DNA-bd_dom_sf"/>
</dbReference>
<keyword evidence="6" id="KW-1185">Reference proteome</keyword>
<dbReference type="Pfam" id="PF00356">
    <property type="entry name" value="LacI"/>
    <property type="match status" value="1"/>
</dbReference>
<dbReference type="KEGG" id="kfl:Kfla_1463"/>
<dbReference type="InterPro" id="IPR001761">
    <property type="entry name" value="Peripla_BP/Lac1_sug-bd_dom"/>
</dbReference>
<dbReference type="CDD" id="cd01392">
    <property type="entry name" value="HTH_LacI"/>
    <property type="match status" value="1"/>
</dbReference>
<evidence type="ECO:0000259" key="4">
    <source>
        <dbReference type="PROSITE" id="PS50932"/>
    </source>
</evidence>
<dbReference type="Proteomes" id="UP000007967">
    <property type="component" value="Chromosome"/>
</dbReference>
<dbReference type="GO" id="GO:0003700">
    <property type="term" value="F:DNA-binding transcription factor activity"/>
    <property type="evidence" value="ECO:0007669"/>
    <property type="project" value="TreeGrafter"/>
</dbReference>
<organism evidence="5 6">
    <name type="scientific">Kribbella flavida (strain DSM 17836 / JCM 10339 / NBRC 14399)</name>
    <dbReference type="NCBI Taxonomy" id="479435"/>
    <lineage>
        <taxon>Bacteria</taxon>
        <taxon>Bacillati</taxon>
        <taxon>Actinomycetota</taxon>
        <taxon>Actinomycetes</taxon>
        <taxon>Propionibacteriales</taxon>
        <taxon>Kribbellaceae</taxon>
        <taxon>Kribbella</taxon>
    </lineage>
</organism>
<feature type="domain" description="HTH lacI-type" evidence="4">
    <location>
        <begin position="12"/>
        <end position="66"/>
    </location>
</feature>
<dbReference type="PROSITE" id="PS00356">
    <property type="entry name" value="HTH_LACI_1"/>
    <property type="match status" value="1"/>
</dbReference>
<dbReference type="RefSeq" id="WP_012919120.1">
    <property type="nucleotide sequence ID" value="NC_013729.1"/>
</dbReference>
<keyword evidence="1" id="KW-0805">Transcription regulation</keyword>
<dbReference type="EMBL" id="CP001736">
    <property type="protein sequence ID" value="ADB30564.1"/>
    <property type="molecule type" value="Genomic_DNA"/>
</dbReference>
<dbReference type="PROSITE" id="PS50932">
    <property type="entry name" value="HTH_LACI_2"/>
    <property type="match status" value="1"/>
</dbReference>
<proteinExistence type="predicted"/>
<reference evidence="5 6" key="2">
    <citation type="journal article" date="2010" name="Stand. Genomic Sci.">
        <title>Complete genome sequence of Kribbella flavida type strain (IFO 14399).</title>
        <authorList>
            <person name="Pukall R."/>
            <person name="Lapidus A."/>
            <person name="Glavina Del Rio T."/>
            <person name="Copeland A."/>
            <person name="Tice H."/>
            <person name="Cheng J.-F."/>
            <person name="Lucas S."/>
            <person name="Chen F."/>
            <person name="Nolan M."/>
            <person name="LaButti K."/>
            <person name="Pati A."/>
            <person name="Ivanova N."/>
            <person name="Mavrommatis K."/>
            <person name="Mikhailova N."/>
            <person name="Pitluck S."/>
            <person name="Bruce D."/>
            <person name="Goodwin L."/>
            <person name="Land M."/>
            <person name="Hauser L."/>
            <person name="Chang Y.-J."/>
            <person name="Jeffries C.D."/>
            <person name="Chen A."/>
            <person name="Palaniappan K."/>
            <person name="Chain P."/>
            <person name="Rohde M."/>
            <person name="Goeker M."/>
            <person name="Bristow J."/>
            <person name="Eisen J.A."/>
            <person name="Markowitz V."/>
            <person name="Hugenholtz P."/>
            <person name="Kyrpides N.C."/>
            <person name="Klenk H.-P."/>
            <person name="Brettin T."/>
        </authorList>
    </citation>
    <scope>NUCLEOTIDE SEQUENCE [LARGE SCALE GENOMIC DNA]</scope>
    <source>
        <strain evidence="6">DSM 17836 / JCM 10339 / NBRC 14399</strain>
    </source>
</reference>
<dbReference type="STRING" id="479435.Kfla_1463"/>
<evidence type="ECO:0000313" key="5">
    <source>
        <dbReference type="EMBL" id="ADB30564.1"/>
    </source>
</evidence>
<evidence type="ECO:0000256" key="1">
    <source>
        <dbReference type="ARBA" id="ARBA00023015"/>
    </source>
</evidence>
<evidence type="ECO:0000256" key="3">
    <source>
        <dbReference type="ARBA" id="ARBA00023163"/>
    </source>
</evidence>
<dbReference type="SUPFAM" id="SSF47413">
    <property type="entry name" value="lambda repressor-like DNA-binding domains"/>
    <property type="match status" value="1"/>
</dbReference>
<keyword evidence="3" id="KW-0804">Transcription</keyword>
<sequence length="339" mass="37013">MPRRRAVDGSAPTMRDVASLAEVSPMTVSRVLQDHPNVSAENRRRVLAAVKQLGYRRNDLARVLSQGRRLGAVGLIVTNLANPFYARLALGIESVVTRDGIRVMVTNSDEDPDRERAAVGDFVSRQVDGIIIVPAGSNHEYLVDDVPERTPIAMVARPPTGVEADCVLVDDFGGAYEATRRLILHGRTRIGFVGNPPSVYTGSERFRGYCAALEAAGVPLRDSYVKRARDIASAERALAELLALPEPPDAVFCTNNRNTLGAYRAVHRVSAEVVLAGFDDFELSDMLSVPTLIVDYDADELGRRAAQLLLERLQPGDRRYTGPMRRAVVPTTVVEHGFG</sequence>
<accession>D2PLD5</accession>
<dbReference type="InterPro" id="IPR000843">
    <property type="entry name" value="HTH_LacI"/>
</dbReference>
<reference evidence="6" key="1">
    <citation type="submission" date="2009-09" db="EMBL/GenBank/DDBJ databases">
        <title>The complete genome of Kribbella flavida DSM 17836.</title>
        <authorList>
            <consortium name="US DOE Joint Genome Institute (JGI-PGF)"/>
            <person name="Lucas S."/>
            <person name="Copeland A."/>
            <person name="Lapidus A."/>
            <person name="Glavina del Rio T."/>
            <person name="Dalin E."/>
            <person name="Tice H."/>
            <person name="Bruce D."/>
            <person name="Goodwin L."/>
            <person name="Pitluck S."/>
            <person name="Kyrpides N."/>
            <person name="Mavromatis K."/>
            <person name="Ivanova N."/>
            <person name="Saunders E."/>
            <person name="Brettin T."/>
            <person name="Detter J.C."/>
            <person name="Han C."/>
            <person name="Larimer F."/>
            <person name="Land M."/>
            <person name="Hauser L."/>
            <person name="Markowitz V."/>
            <person name="Cheng J.-F."/>
            <person name="Hugenholtz P."/>
            <person name="Woyke T."/>
            <person name="Wu D."/>
            <person name="Pukall R."/>
            <person name="Klenk H.-P."/>
            <person name="Eisen J.A."/>
        </authorList>
    </citation>
    <scope>NUCLEOTIDE SEQUENCE [LARGE SCALE GENOMIC DNA]</scope>
    <source>
        <strain evidence="6">DSM 17836 / JCM 10339 / NBRC 14399</strain>
    </source>
</reference>
<name>D2PLD5_KRIFD</name>
<dbReference type="Gene3D" id="1.10.260.40">
    <property type="entry name" value="lambda repressor-like DNA-binding domains"/>
    <property type="match status" value="1"/>
</dbReference>
<dbReference type="HOGENOM" id="CLU_037628_6_0_11"/>
<protein>
    <submittedName>
        <fullName evidence="5">Transcriptional regulator, LacI family</fullName>
    </submittedName>
</protein>
<dbReference type="Gene3D" id="3.40.50.2300">
    <property type="match status" value="2"/>
</dbReference>
<dbReference type="AlphaFoldDB" id="D2PLD5"/>
<dbReference type="GO" id="GO:0000976">
    <property type="term" value="F:transcription cis-regulatory region binding"/>
    <property type="evidence" value="ECO:0007669"/>
    <property type="project" value="TreeGrafter"/>
</dbReference>